<feature type="signal peptide" evidence="1">
    <location>
        <begin position="1"/>
        <end position="15"/>
    </location>
</feature>
<keyword evidence="1" id="KW-0732">Signal</keyword>
<reference evidence="2 3" key="1">
    <citation type="submission" date="2024-02" db="EMBL/GenBank/DDBJ databases">
        <title>A draft genome for the cacao thread blight pathogen Marasmius crinis-equi.</title>
        <authorList>
            <person name="Cohen S.P."/>
            <person name="Baruah I.K."/>
            <person name="Amoako-Attah I."/>
            <person name="Bukari Y."/>
            <person name="Meinhardt L.W."/>
            <person name="Bailey B.A."/>
        </authorList>
    </citation>
    <scope>NUCLEOTIDE SEQUENCE [LARGE SCALE GENOMIC DNA]</scope>
    <source>
        <strain evidence="2 3">GH-76</strain>
    </source>
</reference>
<proteinExistence type="predicted"/>
<evidence type="ECO:0000313" key="2">
    <source>
        <dbReference type="EMBL" id="KAL0570766.1"/>
    </source>
</evidence>
<keyword evidence="3" id="KW-1185">Reference proteome</keyword>
<evidence type="ECO:0000313" key="3">
    <source>
        <dbReference type="Proteomes" id="UP001465976"/>
    </source>
</evidence>
<protein>
    <submittedName>
        <fullName evidence="2">Uncharacterized protein</fullName>
    </submittedName>
</protein>
<organism evidence="2 3">
    <name type="scientific">Marasmius crinis-equi</name>
    <dbReference type="NCBI Taxonomy" id="585013"/>
    <lineage>
        <taxon>Eukaryota</taxon>
        <taxon>Fungi</taxon>
        <taxon>Dikarya</taxon>
        <taxon>Basidiomycota</taxon>
        <taxon>Agaricomycotina</taxon>
        <taxon>Agaricomycetes</taxon>
        <taxon>Agaricomycetidae</taxon>
        <taxon>Agaricales</taxon>
        <taxon>Marasmiineae</taxon>
        <taxon>Marasmiaceae</taxon>
        <taxon>Marasmius</taxon>
    </lineage>
</organism>
<evidence type="ECO:0000256" key="1">
    <source>
        <dbReference type="SAM" id="SignalP"/>
    </source>
</evidence>
<comment type="caution">
    <text evidence="2">The sequence shown here is derived from an EMBL/GenBank/DDBJ whole genome shotgun (WGS) entry which is preliminary data.</text>
</comment>
<dbReference type="Proteomes" id="UP001465976">
    <property type="component" value="Unassembled WGS sequence"/>
</dbReference>
<name>A0ABR3F695_9AGAR</name>
<accession>A0ABR3F695</accession>
<gene>
    <name evidence="2" type="ORF">V5O48_011194</name>
</gene>
<sequence>MAVLQLVAFSQLSSAQPTTLFPTTHLVLPATLAIAATTVVSAATVSFPAVKAGALIPEVDTSVDELEIFNATVSWSGSDNGQFVGDLAKRASASRIRGGSGETGAVIGQILGELLKAFFPLKDWTPAREQFTQSPKRRQS</sequence>
<feature type="chain" id="PRO_5046027552" evidence="1">
    <location>
        <begin position="16"/>
        <end position="140"/>
    </location>
</feature>
<dbReference type="EMBL" id="JBAHYK010000878">
    <property type="protein sequence ID" value="KAL0570766.1"/>
    <property type="molecule type" value="Genomic_DNA"/>
</dbReference>